<evidence type="ECO:0000313" key="1">
    <source>
        <dbReference type="EMBL" id="RAO65052.1"/>
    </source>
</evidence>
<dbReference type="OrthoDB" id="445007at2759"/>
<evidence type="ECO:0008006" key="3">
    <source>
        <dbReference type="Google" id="ProtNLM"/>
    </source>
</evidence>
<comment type="caution">
    <text evidence="1">The sequence shown here is derived from an EMBL/GenBank/DDBJ whole genome shotgun (WGS) entry which is preliminary data.</text>
</comment>
<dbReference type="SUPFAM" id="SSF51197">
    <property type="entry name" value="Clavaminate synthase-like"/>
    <property type="match status" value="1"/>
</dbReference>
<dbReference type="Proteomes" id="UP000249363">
    <property type="component" value="Unassembled WGS sequence"/>
</dbReference>
<dbReference type="EMBL" id="MIKG01000001">
    <property type="protein sequence ID" value="RAO65052.1"/>
    <property type="molecule type" value="Genomic_DNA"/>
</dbReference>
<sequence>MNSDPAKVGRAPITATEKLIECLSKDGCVIATDFTSVEDLAQVQDDVNPYMEGYTEIRAHLFPPQYRWCGGIFGRSETVRNRWLAEENLDLVRDHFLTTTLTPPGGYDGATFESKPVLAFSVTLDIGPGAKQQPLHRDDYLYFHRHRDLTKSGYEIGTDMMMLMFVPAVKTTIENGATLVVPGSHLWDDVRTPVDNEVCYATMTPGEVLLVLGSTWHAGGGNVTTDVRRPQHTFFFTRGMYRPEENPYLSYSPQQVLSWSEKSQSLAGMNRDTLAFDRTNYLVPSALYAESTKAQIPDK</sequence>
<protein>
    <recommendedName>
        <fullName evidence="3">Phytanoyl-CoA dioxygenase</fullName>
    </recommendedName>
</protein>
<accession>A0A364KND1</accession>
<evidence type="ECO:0000313" key="2">
    <source>
        <dbReference type="Proteomes" id="UP000249363"/>
    </source>
</evidence>
<dbReference type="AlphaFoldDB" id="A0A364KND1"/>
<keyword evidence="2" id="KW-1185">Reference proteome</keyword>
<name>A0A364KND1_TALAM</name>
<dbReference type="Pfam" id="PF05721">
    <property type="entry name" value="PhyH"/>
    <property type="match status" value="1"/>
</dbReference>
<organism evidence="1 2">
    <name type="scientific">Talaromyces amestolkiae</name>
    <dbReference type="NCBI Taxonomy" id="1196081"/>
    <lineage>
        <taxon>Eukaryota</taxon>
        <taxon>Fungi</taxon>
        <taxon>Dikarya</taxon>
        <taxon>Ascomycota</taxon>
        <taxon>Pezizomycotina</taxon>
        <taxon>Eurotiomycetes</taxon>
        <taxon>Eurotiomycetidae</taxon>
        <taxon>Eurotiales</taxon>
        <taxon>Trichocomaceae</taxon>
        <taxon>Talaromyces</taxon>
        <taxon>Talaromyces sect. Talaromyces</taxon>
    </lineage>
</organism>
<reference evidence="1 2" key="1">
    <citation type="journal article" date="2017" name="Biotechnol. Biofuels">
        <title>Differential beta-glucosidase expression as a function of carbon source availability in Talaromyces amestolkiae: a genomic and proteomic approach.</title>
        <authorList>
            <person name="de Eugenio L.I."/>
            <person name="Mendez-Liter J.A."/>
            <person name="Nieto-Dominguez M."/>
            <person name="Alonso L."/>
            <person name="Gil-Munoz J."/>
            <person name="Barriuso J."/>
            <person name="Prieto A."/>
            <person name="Martinez M.J."/>
        </authorList>
    </citation>
    <scope>NUCLEOTIDE SEQUENCE [LARGE SCALE GENOMIC DNA]</scope>
    <source>
        <strain evidence="1 2">CIB</strain>
    </source>
</reference>
<dbReference type="InterPro" id="IPR008775">
    <property type="entry name" value="Phytyl_CoA_dOase-like"/>
</dbReference>
<gene>
    <name evidence="1" type="ORF">BHQ10_001064</name>
</gene>
<dbReference type="RefSeq" id="XP_040729569.1">
    <property type="nucleotide sequence ID" value="XM_040873059.1"/>
</dbReference>
<proteinExistence type="predicted"/>
<dbReference type="Gene3D" id="2.60.120.620">
    <property type="entry name" value="q2cbj1_9rhob like domain"/>
    <property type="match status" value="1"/>
</dbReference>
<dbReference type="GeneID" id="63790281"/>